<dbReference type="OrthoDB" id="53087at2157"/>
<keyword evidence="2 4" id="KW-0378">Hydrolase</keyword>
<sequence length="322" mass="36155">MEQCNFNLPDVQASKPSIAINLTRVGVTNMKKLVEIKREGKRPIVLISTFDVFVDLPSDRKGANLSRNFEAVDEVLEKVLSTPVYEIEQLCSDIAHNLLGRHEYANQAEVRMKSEYMIRRTSPSTGIKCQEVVNIFAEASAVRGNGDTGYFDVKKLIGAEVVGMTACPCAQEIMRDKAANELANLGVDRETIIKFLERVPMATHNQRGIGIVSIKVAHDFDVSLESIIKIIERSMSSSVYEILKRSDEKVVVETAHMNPKFVEDCVRTMADNVVKEFPNLPDNAVITIKQTNEESIHRHNAYAERVALMGDLRNEINQYKDN</sequence>
<dbReference type="KEGG" id="mls:MSLAZ_0132"/>
<keyword evidence="7" id="KW-1185">Reference proteome</keyword>
<reference evidence="6 7" key="1">
    <citation type="submission" date="2014-07" db="EMBL/GenBank/DDBJ databases">
        <title>Methanogenic archaea and the global carbon cycle.</title>
        <authorList>
            <person name="Henriksen J.R."/>
            <person name="Luke J."/>
            <person name="Reinhart S."/>
            <person name="Benedict M.N."/>
            <person name="Youngblut N.D."/>
            <person name="Metcalf M.E."/>
            <person name="Whitaker R.J."/>
            <person name="Metcalf W.W."/>
        </authorList>
    </citation>
    <scope>NUCLEOTIDE SEQUENCE [LARGE SCALE GENOMIC DNA]</scope>
    <source>
        <strain evidence="6 7">Z-7289</strain>
    </source>
</reference>
<comment type="pathway">
    <text evidence="4">Cofactor biosynthesis; 5,6,7,8-tetrahydromethanopterin biosynthesis.</text>
</comment>
<dbReference type="PANTHER" id="PTHR36445">
    <property type="entry name" value="GTP CYCLOHYDROLASE MPTA"/>
    <property type="match status" value="1"/>
</dbReference>
<dbReference type="GO" id="GO:0044682">
    <property type="term" value="F:GTP cyclohydrolase IV activity"/>
    <property type="evidence" value="ECO:0007669"/>
    <property type="project" value="UniProtKB-UniRule"/>
</dbReference>
<name>A0A0E3S3S5_9EURY</name>
<dbReference type="InterPro" id="IPR003801">
    <property type="entry name" value="GTP_cyclohydrolase_FolE2/MptA"/>
</dbReference>
<evidence type="ECO:0000256" key="4">
    <source>
        <dbReference type="HAMAP-Rule" id="MF_01527"/>
    </source>
</evidence>
<dbReference type="STRING" id="1434111.MSLAZ_0132"/>
<dbReference type="PATRIC" id="fig|1434111.4.peg.159"/>
<comment type="subunit">
    <text evidence="4">Homodimer.</text>
</comment>
<comment type="cofactor">
    <cofactor evidence="4">
        <name>Fe(2+)</name>
        <dbReference type="ChEBI" id="CHEBI:29033"/>
    </cofactor>
    <text evidence="4">Binds 1 Fe(2+) ion per subunit.</text>
</comment>
<keyword evidence="3 4" id="KW-0408">Iron</keyword>
<dbReference type="PANTHER" id="PTHR36445:SF1">
    <property type="entry name" value="GTP CYCLOHYDROLASE MPTA"/>
    <property type="match status" value="1"/>
</dbReference>
<organism evidence="6 7">
    <name type="scientific">Methanosarcina lacustris Z-7289</name>
    <dbReference type="NCBI Taxonomy" id="1434111"/>
    <lineage>
        <taxon>Archaea</taxon>
        <taxon>Methanobacteriati</taxon>
        <taxon>Methanobacteriota</taxon>
        <taxon>Stenosarchaea group</taxon>
        <taxon>Methanomicrobia</taxon>
        <taxon>Methanosarcinales</taxon>
        <taxon>Methanosarcinaceae</taxon>
        <taxon>Methanosarcina</taxon>
    </lineage>
</organism>
<dbReference type="GO" id="GO:2001118">
    <property type="term" value="P:tetrahydromethanopterin biosynthetic process"/>
    <property type="evidence" value="ECO:0007669"/>
    <property type="project" value="UniProtKB-UniRule"/>
</dbReference>
<comment type="catalytic activity">
    <reaction evidence="4">
        <text>GTP + H2O = 7,8-dihydroneopterin 2',3'-cyclic phosphate + formate + diphosphate + H(+)</text>
        <dbReference type="Rhea" id="RHEA:25860"/>
        <dbReference type="ChEBI" id="CHEBI:15377"/>
        <dbReference type="ChEBI" id="CHEBI:15378"/>
        <dbReference type="ChEBI" id="CHEBI:15740"/>
        <dbReference type="ChEBI" id="CHEBI:33019"/>
        <dbReference type="ChEBI" id="CHEBI:37565"/>
        <dbReference type="ChEBI" id="CHEBI:58854"/>
        <dbReference type="EC" id="3.5.4.39"/>
    </reaction>
</comment>
<dbReference type="AlphaFoldDB" id="A0A0E3S3S5"/>
<accession>A0A0E3S3S5</accession>
<dbReference type="GeneID" id="24804802"/>
<keyword evidence="1 4" id="KW-0479">Metal-binding</keyword>
<dbReference type="GO" id="GO:0005506">
    <property type="term" value="F:iron ion binding"/>
    <property type="evidence" value="ECO:0007669"/>
    <property type="project" value="UniProtKB-UniRule"/>
</dbReference>
<evidence type="ECO:0000313" key="7">
    <source>
        <dbReference type="Proteomes" id="UP000033072"/>
    </source>
</evidence>
<feature type="site" description="May be catalytically important" evidence="4">
    <location>
        <position position="167"/>
    </location>
</feature>
<dbReference type="EC" id="3.5.4.39" evidence="4 5"/>
<evidence type="ECO:0000313" key="6">
    <source>
        <dbReference type="EMBL" id="AKB73393.1"/>
    </source>
</evidence>
<evidence type="ECO:0000256" key="1">
    <source>
        <dbReference type="ARBA" id="ARBA00022723"/>
    </source>
</evidence>
<dbReference type="Gene3D" id="3.10.270.10">
    <property type="entry name" value="Urate Oxidase"/>
    <property type="match status" value="1"/>
</dbReference>
<dbReference type="InterPro" id="IPR022840">
    <property type="entry name" value="GTP_cyclohydrolase_MptA"/>
</dbReference>
<evidence type="ECO:0000256" key="3">
    <source>
        <dbReference type="ARBA" id="ARBA00023004"/>
    </source>
</evidence>
<dbReference type="HAMAP" id="MF_01527_A">
    <property type="entry name" value="GTP_cyclohydrol_A"/>
    <property type="match status" value="1"/>
</dbReference>
<proteinExistence type="inferred from homology"/>
<dbReference type="RefSeq" id="WP_048124164.1">
    <property type="nucleotide sequence ID" value="NZ_CP009515.1"/>
</dbReference>
<gene>
    <name evidence="4" type="primary">mptA</name>
    <name evidence="6" type="ORF">MSLAZ_0132</name>
</gene>
<dbReference type="Pfam" id="PF02649">
    <property type="entry name" value="GCHY-1"/>
    <property type="match status" value="1"/>
</dbReference>
<evidence type="ECO:0000256" key="5">
    <source>
        <dbReference type="NCBIfam" id="TIGR00294"/>
    </source>
</evidence>
<dbReference type="HOGENOM" id="CLU_062816_1_0_2"/>
<evidence type="ECO:0000256" key="2">
    <source>
        <dbReference type="ARBA" id="ARBA00022801"/>
    </source>
</evidence>
<comment type="function">
    <text evidence="4">Converts GTP to 7,8-dihydro-D-neopterin 2',3'-cyclic phosphate, the first intermediate in the biosynthesis of coenzyme methanopterin.</text>
</comment>
<dbReference type="UniPathway" id="UPA00065"/>
<dbReference type="EMBL" id="CP009515">
    <property type="protein sequence ID" value="AKB73393.1"/>
    <property type="molecule type" value="Genomic_DNA"/>
</dbReference>
<protein>
    <recommendedName>
        <fullName evidence="4 5">GTP cyclohydrolase MptA</fullName>
        <ecNumber evidence="4 5">3.5.4.39</ecNumber>
    </recommendedName>
    <alternativeName>
        <fullName evidence="4">GTP cyclohydrolase IV</fullName>
    </alternativeName>
</protein>
<dbReference type="GO" id="GO:0003934">
    <property type="term" value="F:GTP cyclohydrolase I activity"/>
    <property type="evidence" value="ECO:0007669"/>
    <property type="project" value="InterPro"/>
</dbReference>
<dbReference type="NCBIfam" id="TIGR00294">
    <property type="entry name" value="GTP cyclohydrolase MptA"/>
    <property type="match status" value="1"/>
</dbReference>
<comment type="similarity">
    <text evidence="4">Belongs to the GTP cyclohydrolase IV family.</text>
</comment>
<dbReference type="Proteomes" id="UP000033072">
    <property type="component" value="Chromosome"/>
</dbReference>